<name>A0A180FWS9_PUCT1</name>
<sequence>MTGFLVILCLLTSASFTLADDKAKLADNTPPEGFTALFNGKDLSNWKGLPKAPLDSPANRAKATPEQLAEAQKAADESMKAHWAVKDGALEFDGKGQSLATSKDYGDFELM</sequence>
<feature type="domain" description="3-keto-alpha-glucoside-1,2-lyase/3-keto-2-hydroxy-glucal hydratase" evidence="2">
    <location>
        <begin position="33"/>
        <end position="110"/>
    </location>
</feature>
<feature type="signal peptide" evidence="1">
    <location>
        <begin position="1"/>
        <end position="19"/>
    </location>
</feature>
<dbReference type="GO" id="GO:0016787">
    <property type="term" value="F:hydrolase activity"/>
    <property type="evidence" value="ECO:0007669"/>
    <property type="project" value="InterPro"/>
</dbReference>
<dbReference type="STRING" id="630390.A0A180FWS9"/>
<accession>A0A180FWS9</accession>
<evidence type="ECO:0000256" key="1">
    <source>
        <dbReference type="SAM" id="SignalP"/>
    </source>
</evidence>
<dbReference type="VEuPathDB" id="FungiDB:PTTG_31167"/>
<feature type="chain" id="PRO_5008109422" evidence="1">
    <location>
        <begin position="20"/>
        <end position="111"/>
    </location>
</feature>
<gene>
    <name evidence="3" type="ORF">PTTG_31167</name>
</gene>
<dbReference type="InterPro" id="IPR010496">
    <property type="entry name" value="AL/BT2_dom"/>
</dbReference>
<reference evidence="4" key="4">
    <citation type="submission" date="2025-05" db="UniProtKB">
        <authorList>
            <consortium name="EnsemblFungi"/>
        </authorList>
    </citation>
    <scope>IDENTIFICATION</scope>
    <source>
        <strain evidence="4">isolate 1-1 / race 1 (BBBD)</strain>
    </source>
</reference>
<reference evidence="3" key="2">
    <citation type="submission" date="2016-05" db="EMBL/GenBank/DDBJ databases">
        <title>Comparative analysis highlights variable genome content of wheat rusts and divergence of the mating loci.</title>
        <authorList>
            <person name="Cuomo C.A."/>
            <person name="Bakkeren G."/>
            <person name="Szabo L."/>
            <person name="Khalil H."/>
            <person name="Joly D."/>
            <person name="Goldberg J."/>
            <person name="Young S."/>
            <person name="Zeng Q."/>
            <person name="Fellers J."/>
        </authorList>
    </citation>
    <scope>NUCLEOTIDE SEQUENCE [LARGE SCALE GENOMIC DNA]</scope>
    <source>
        <strain evidence="3">1-1 BBBD Race 1</strain>
    </source>
</reference>
<protein>
    <submittedName>
        <fullName evidence="4">DUF1080 domain-containing protein</fullName>
    </submittedName>
</protein>
<evidence type="ECO:0000313" key="5">
    <source>
        <dbReference type="Proteomes" id="UP000005240"/>
    </source>
</evidence>
<dbReference type="EMBL" id="ADAS02014596">
    <property type="protein sequence ID" value="OAV84599.1"/>
    <property type="molecule type" value="Genomic_DNA"/>
</dbReference>
<dbReference type="EnsemblFungi" id="PTTG_31167-t43_1">
    <property type="protein sequence ID" value="PTTG_31167-t43_1-p1"/>
    <property type="gene ID" value="PTTG_31167"/>
</dbReference>
<reference evidence="3" key="1">
    <citation type="submission" date="2009-11" db="EMBL/GenBank/DDBJ databases">
        <authorList>
            <consortium name="The Broad Institute Genome Sequencing Platform"/>
            <person name="Ward D."/>
            <person name="Feldgarden M."/>
            <person name="Earl A."/>
            <person name="Young S.K."/>
            <person name="Zeng Q."/>
            <person name="Koehrsen M."/>
            <person name="Alvarado L."/>
            <person name="Berlin A."/>
            <person name="Bochicchio J."/>
            <person name="Borenstein D."/>
            <person name="Chapman S.B."/>
            <person name="Chen Z."/>
            <person name="Engels R."/>
            <person name="Freedman E."/>
            <person name="Gellesch M."/>
            <person name="Goldberg J."/>
            <person name="Griggs A."/>
            <person name="Gujja S."/>
            <person name="Heilman E."/>
            <person name="Heiman D."/>
            <person name="Hepburn T."/>
            <person name="Howarth C."/>
            <person name="Jen D."/>
            <person name="Larson L."/>
            <person name="Lewis B."/>
            <person name="Mehta T."/>
            <person name="Park D."/>
            <person name="Pearson M."/>
            <person name="Roberts A."/>
            <person name="Saif S."/>
            <person name="Shea T."/>
            <person name="Shenoy N."/>
            <person name="Sisk P."/>
            <person name="Stolte C."/>
            <person name="Sykes S."/>
            <person name="Thomson T."/>
            <person name="Walk T."/>
            <person name="White J."/>
            <person name="Yandava C."/>
            <person name="Izard J."/>
            <person name="Baranova O.V."/>
            <person name="Blanton J.M."/>
            <person name="Tanner A.C."/>
            <person name="Dewhirst F.E."/>
            <person name="Haas B."/>
            <person name="Nusbaum C."/>
            <person name="Birren B."/>
        </authorList>
    </citation>
    <scope>NUCLEOTIDE SEQUENCE [LARGE SCALE GENOMIC DNA]</scope>
    <source>
        <strain evidence="3">1-1 BBBD Race 1</strain>
    </source>
</reference>
<dbReference type="Pfam" id="PF06439">
    <property type="entry name" value="3keto-disac_hyd"/>
    <property type="match status" value="1"/>
</dbReference>
<feature type="non-terminal residue" evidence="3">
    <location>
        <position position="111"/>
    </location>
</feature>
<dbReference type="Gene3D" id="2.60.120.560">
    <property type="entry name" value="Exo-inulinase, domain 1"/>
    <property type="match status" value="1"/>
</dbReference>
<evidence type="ECO:0000313" key="4">
    <source>
        <dbReference type="EnsemblFungi" id="PTTG_31167-t43_1-p1"/>
    </source>
</evidence>
<evidence type="ECO:0000313" key="3">
    <source>
        <dbReference type="EMBL" id="OAV84599.1"/>
    </source>
</evidence>
<reference evidence="4 5" key="3">
    <citation type="journal article" date="2017" name="G3 (Bethesda)">
        <title>Comparative analysis highlights variable genome content of wheat rusts and divergence of the mating loci.</title>
        <authorList>
            <person name="Cuomo C.A."/>
            <person name="Bakkeren G."/>
            <person name="Khalil H.B."/>
            <person name="Panwar V."/>
            <person name="Joly D."/>
            <person name="Linning R."/>
            <person name="Sakthikumar S."/>
            <person name="Song X."/>
            <person name="Adiconis X."/>
            <person name="Fan L."/>
            <person name="Goldberg J.M."/>
            <person name="Levin J.Z."/>
            <person name="Young S."/>
            <person name="Zeng Q."/>
            <person name="Anikster Y."/>
            <person name="Bruce M."/>
            <person name="Wang M."/>
            <person name="Yin C."/>
            <person name="McCallum B."/>
            <person name="Szabo L.J."/>
            <person name="Hulbert S."/>
            <person name="Chen X."/>
            <person name="Fellers J.P."/>
        </authorList>
    </citation>
    <scope>NUCLEOTIDE SEQUENCE</scope>
    <source>
        <strain evidence="4">isolate 1-1 / race 1 (BBBD)</strain>
        <strain evidence="5">Isolate 1-1 / race 1 (BBBD)</strain>
    </source>
</reference>
<keyword evidence="5" id="KW-1185">Reference proteome</keyword>
<proteinExistence type="predicted"/>
<dbReference type="Proteomes" id="UP000005240">
    <property type="component" value="Unassembled WGS sequence"/>
</dbReference>
<keyword evidence="1" id="KW-0732">Signal</keyword>
<organism evidence="3">
    <name type="scientific">Puccinia triticina (isolate 1-1 / race 1 (BBBD))</name>
    <name type="common">Brown leaf rust fungus</name>
    <dbReference type="NCBI Taxonomy" id="630390"/>
    <lineage>
        <taxon>Eukaryota</taxon>
        <taxon>Fungi</taxon>
        <taxon>Dikarya</taxon>
        <taxon>Basidiomycota</taxon>
        <taxon>Pucciniomycotina</taxon>
        <taxon>Pucciniomycetes</taxon>
        <taxon>Pucciniales</taxon>
        <taxon>Pucciniaceae</taxon>
        <taxon>Puccinia</taxon>
    </lineage>
</organism>
<dbReference type="AlphaFoldDB" id="A0A180FWS9"/>
<evidence type="ECO:0000259" key="2">
    <source>
        <dbReference type="Pfam" id="PF06439"/>
    </source>
</evidence>